<gene>
    <name evidence="1" type="ORF">A10D4_04375</name>
</gene>
<dbReference type="Proteomes" id="UP000014115">
    <property type="component" value="Unassembled WGS sequence"/>
</dbReference>
<sequence>MHHLAFSTPQGSMVALANEQYLTGLCYELANSAGNQQLLNQHRPASVSAWSSAQQVQRAKHTIVVRSSRLQQGVWRMLQQLEPGITLAAANSTSASAIDIANVIADHPFIRVIPWRSGQAYTALELA</sequence>
<dbReference type="AlphaFoldDB" id="K2KQU0"/>
<evidence type="ECO:0000313" key="2">
    <source>
        <dbReference type="Proteomes" id="UP000014115"/>
    </source>
</evidence>
<proteinExistence type="predicted"/>
<evidence type="ECO:0000313" key="1">
    <source>
        <dbReference type="EMBL" id="EKE84819.1"/>
    </source>
</evidence>
<organism evidence="1 2">
    <name type="scientific">Idiomarina xiamenensis 10-D-4</name>
    <dbReference type="NCBI Taxonomy" id="740709"/>
    <lineage>
        <taxon>Bacteria</taxon>
        <taxon>Pseudomonadati</taxon>
        <taxon>Pseudomonadota</taxon>
        <taxon>Gammaproteobacteria</taxon>
        <taxon>Alteromonadales</taxon>
        <taxon>Idiomarinaceae</taxon>
        <taxon>Idiomarina</taxon>
    </lineage>
</organism>
<protein>
    <submittedName>
        <fullName evidence="1">Uncharacterized protein</fullName>
    </submittedName>
</protein>
<dbReference type="RefSeq" id="WP_008487978.1">
    <property type="nucleotide sequence ID" value="NZ_AMRG01000004.1"/>
</dbReference>
<keyword evidence="2" id="KW-1185">Reference proteome</keyword>
<dbReference type="STRING" id="740709.A10D4_04375"/>
<reference evidence="1 2" key="1">
    <citation type="journal article" date="2012" name="J. Bacteriol.">
        <title>Genome Sequence of Idiomarina xiamenensis Type Strain 10-D-4.</title>
        <authorList>
            <person name="Lai Q."/>
            <person name="Wang L."/>
            <person name="Wang W."/>
            <person name="Shao Z."/>
        </authorList>
    </citation>
    <scope>NUCLEOTIDE SEQUENCE [LARGE SCALE GENOMIC DNA]</scope>
    <source>
        <strain evidence="1 2">10-D-4</strain>
    </source>
</reference>
<accession>K2KQU0</accession>
<comment type="caution">
    <text evidence="1">The sequence shown here is derived from an EMBL/GenBank/DDBJ whole genome shotgun (WGS) entry which is preliminary data.</text>
</comment>
<dbReference type="PATRIC" id="fig|740709.3.peg.885"/>
<dbReference type="EMBL" id="AMRG01000004">
    <property type="protein sequence ID" value="EKE84819.1"/>
    <property type="molecule type" value="Genomic_DNA"/>
</dbReference>
<name>K2KQU0_9GAMM</name>